<feature type="domain" description="Reverse transcriptase" evidence="1">
    <location>
        <begin position="1"/>
        <end position="200"/>
    </location>
</feature>
<dbReference type="AlphaFoldDB" id="A0A8X6URG1"/>
<dbReference type="PANTHER" id="PTHR33332">
    <property type="entry name" value="REVERSE TRANSCRIPTASE DOMAIN-CONTAINING PROTEIN"/>
    <property type="match status" value="1"/>
</dbReference>
<protein>
    <submittedName>
        <fullName evidence="2">Putative RNA-directed DNA polymerase from transposon BS</fullName>
    </submittedName>
</protein>
<proteinExistence type="predicted"/>
<dbReference type="Proteomes" id="UP000887013">
    <property type="component" value="Unassembled WGS sequence"/>
</dbReference>
<dbReference type="GO" id="GO:0003964">
    <property type="term" value="F:RNA-directed DNA polymerase activity"/>
    <property type="evidence" value="ECO:0007669"/>
    <property type="project" value="UniProtKB-KW"/>
</dbReference>
<dbReference type="Pfam" id="PF00078">
    <property type="entry name" value="RVT_1"/>
    <property type="match status" value="1"/>
</dbReference>
<keyword evidence="2" id="KW-0695">RNA-directed DNA polymerase</keyword>
<keyword evidence="2" id="KW-0548">Nucleotidyltransferase</keyword>
<keyword evidence="3" id="KW-1185">Reference proteome</keyword>
<dbReference type="InterPro" id="IPR000477">
    <property type="entry name" value="RT_dom"/>
</dbReference>
<name>A0A8X6URG1_NEPPI</name>
<reference evidence="2" key="1">
    <citation type="submission" date="2020-08" db="EMBL/GenBank/DDBJ databases">
        <title>Multicomponent nature underlies the extraordinary mechanical properties of spider dragline silk.</title>
        <authorList>
            <person name="Kono N."/>
            <person name="Nakamura H."/>
            <person name="Mori M."/>
            <person name="Yoshida Y."/>
            <person name="Ohtoshi R."/>
            <person name="Malay A.D."/>
            <person name="Moran D.A.P."/>
            <person name="Tomita M."/>
            <person name="Numata K."/>
            <person name="Arakawa K."/>
        </authorList>
    </citation>
    <scope>NUCLEOTIDE SEQUENCE</scope>
</reference>
<organism evidence="2 3">
    <name type="scientific">Nephila pilipes</name>
    <name type="common">Giant wood spider</name>
    <name type="synonym">Nephila maculata</name>
    <dbReference type="NCBI Taxonomy" id="299642"/>
    <lineage>
        <taxon>Eukaryota</taxon>
        <taxon>Metazoa</taxon>
        <taxon>Ecdysozoa</taxon>
        <taxon>Arthropoda</taxon>
        <taxon>Chelicerata</taxon>
        <taxon>Arachnida</taxon>
        <taxon>Araneae</taxon>
        <taxon>Araneomorphae</taxon>
        <taxon>Entelegynae</taxon>
        <taxon>Araneoidea</taxon>
        <taxon>Nephilidae</taxon>
        <taxon>Nephila</taxon>
    </lineage>
</organism>
<sequence>MPCEQYGFRRGHSTTDQILFFCQTIRDAHNFKPTHHTVAALLDLTKAFAGVWKHKLILKLHDSFEFRGKTLSWISDFLQRRFIKVKFNKSLSDTFELSQGDPQCSVLSSTLFSMYVAGIDKVPSSGIKIGMFADDIVLWSSGIAIPDLESKLNDSLTALSKFAAGLKLHFNPSKTIAICFSTNKHLYNYQPKLRPIRILLLKSRKRLDILKYIASKNRGADATTLRFSYLRLNRPILEYGFPIHCCASNSVLKKLDQVQLSAARIMTGLKHSCPSNIVLFEADVQPLLFRRQTGYFNKLSSFGHQSQTPKYLNNWISSLNFERNDSQWGQGLTSTVGDGEFPTSTAVALTRSFVRHVVERYRAGELELSVWLFNHKISHHFV</sequence>
<dbReference type="EMBL" id="BMAW01039390">
    <property type="protein sequence ID" value="GFU55602.1"/>
    <property type="molecule type" value="Genomic_DNA"/>
</dbReference>
<dbReference type="OrthoDB" id="6436989at2759"/>
<evidence type="ECO:0000259" key="1">
    <source>
        <dbReference type="PROSITE" id="PS50878"/>
    </source>
</evidence>
<dbReference type="PROSITE" id="PS50878">
    <property type="entry name" value="RT_POL"/>
    <property type="match status" value="1"/>
</dbReference>
<comment type="caution">
    <text evidence="2">The sequence shown here is derived from an EMBL/GenBank/DDBJ whole genome shotgun (WGS) entry which is preliminary data.</text>
</comment>
<evidence type="ECO:0000313" key="2">
    <source>
        <dbReference type="EMBL" id="GFU55602.1"/>
    </source>
</evidence>
<keyword evidence="2" id="KW-0808">Transferase</keyword>
<evidence type="ECO:0000313" key="3">
    <source>
        <dbReference type="Proteomes" id="UP000887013"/>
    </source>
</evidence>
<accession>A0A8X6URG1</accession>
<dbReference type="InterPro" id="IPR043502">
    <property type="entry name" value="DNA/RNA_pol_sf"/>
</dbReference>
<gene>
    <name evidence="2" type="primary">RTase_539</name>
    <name evidence="2" type="ORF">NPIL_204971</name>
</gene>
<dbReference type="SUPFAM" id="SSF56672">
    <property type="entry name" value="DNA/RNA polymerases"/>
    <property type="match status" value="1"/>
</dbReference>